<dbReference type="InterPro" id="IPR001328">
    <property type="entry name" value="Pept_tRNA_hydro"/>
</dbReference>
<feature type="site" description="Discriminates between blocked and unblocked aminoacyl-tRNA" evidence="8">
    <location>
        <position position="9"/>
    </location>
</feature>
<evidence type="ECO:0000313" key="11">
    <source>
        <dbReference type="EMBL" id="WRO20454.1"/>
    </source>
</evidence>
<dbReference type="GO" id="GO:0005737">
    <property type="term" value="C:cytoplasm"/>
    <property type="evidence" value="ECO:0007669"/>
    <property type="project" value="UniProtKB-SubCell"/>
</dbReference>
<accession>A0AAU0UHR7</accession>
<dbReference type="InterPro" id="IPR036416">
    <property type="entry name" value="Pept_tRNA_hydro_sf"/>
</dbReference>
<evidence type="ECO:0000256" key="9">
    <source>
        <dbReference type="RuleBase" id="RU000673"/>
    </source>
</evidence>
<comment type="similarity">
    <text evidence="5 8 10">Belongs to the PTH family.</text>
</comment>
<dbReference type="InterPro" id="IPR018171">
    <property type="entry name" value="Pept_tRNA_hydro_CS"/>
</dbReference>
<dbReference type="KEGG" id="dbc:MFMK1_000224"/>
<keyword evidence="4 8" id="KW-0694">RNA-binding</keyword>
<evidence type="ECO:0000256" key="5">
    <source>
        <dbReference type="ARBA" id="ARBA00038063"/>
    </source>
</evidence>
<dbReference type="NCBIfam" id="TIGR00447">
    <property type="entry name" value="pth"/>
    <property type="match status" value="1"/>
</dbReference>
<evidence type="ECO:0000256" key="10">
    <source>
        <dbReference type="RuleBase" id="RU004320"/>
    </source>
</evidence>
<dbReference type="CDD" id="cd00462">
    <property type="entry name" value="PTH"/>
    <property type="match status" value="1"/>
</dbReference>
<protein>
    <recommendedName>
        <fullName evidence="7 8">Peptidyl-tRNA hydrolase</fullName>
        <shortName evidence="8">Pth</shortName>
        <ecNumber evidence="1 8">3.1.1.29</ecNumber>
    </recommendedName>
</protein>
<comment type="function">
    <text evidence="8">Catalyzes the release of premature peptidyl moieties from peptidyl-tRNA molecules trapped in stalled 50S ribosomal subunits, and thus maintains levels of free tRNAs and 50S ribosomes.</text>
</comment>
<evidence type="ECO:0000256" key="2">
    <source>
        <dbReference type="ARBA" id="ARBA00022555"/>
    </source>
</evidence>
<dbReference type="EMBL" id="CP121694">
    <property type="protein sequence ID" value="WRO20454.1"/>
    <property type="molecule type" value="Genomic_DNA"/>
</dbReference>
<evidence type="ECO:0000256" key="6">
    <source>
        <dbReference type="ARBA" id="ARBA00048707"/>
    </source>
</evidence>
<organism evidence="11 12">
    <name type="scientific">Metallumcola ferriviriculae</name>
    <dbReference type="NCBI Taxonomy" id="3039180"/>
    <lineage>
        <taxon>Bacteria</taxon>
        <taxon>Bacillati</taxon>
        <taxon>Bacillota</taxon>
        <taxon>Clostridia</taxon>
        <taxon>Neomoorellales</taxon>
        <taxon>Desulfitibacteraceae</taxon>
        <taxon>Metallumcola</taxon>
    </lineage>
</organism>
<dbReference type="GO" id="GO:0006515">
    <property type="term" value="P:protein quality control for misfolded or incompletely synthesized proteins"/>
    <property type="evidence" value="ECO:0007669"/>
    <property type="project" value="UniProtKB-UniRule"/>
</dbReference>
<keyword evidence="8" id="KW-0963">Cytoplasm</keyword>
<dbReference type="PANTHER" id="PTHR17224">
    <property type="entry name" value="PEPTIDYL-TRNA HYDROLASE"/>
    <property type="match status" value="1"/>
</dbReference>
<dbReference type="HAMAP" id="MF_00083">
    <property type="entry name" value="Pept_tRNA_hydro_bact"/>
    <property type="match status" value="1"/>
</dbReference>
<proteinExistence type="inferred from homology"/>
<dbReference type="EC" id="3.1.1.29" evidence="1 8"/>
<gene>
    <name evidence="8 11" type="primary">pth</name>
    <name evidence="11" type="ORF">MFMK1_000224</name>
</gene>
<reference evidence="11 12" key="1">
    <citation type="submission" date="2023-04" db="EMBL/GenBank/DDBJ databases">
        <authorList>
            <person name="Hsu D."/>
        </authorList>
    </citation>
    <scope>NUCLEOTIDE SEQUENCE [LARGE SCALE GENOMIC DNA]</scope>
    <source>
        <strain evidence="11 12">MK1</strain>
    </source>
</reference>
<comment type="catalytic activity">
    <reaction evidence="6 8 9">
        <text>an N-acyl-L-alpha-aminoacyl-tRNA + H2O = an N-acyl-L-amino acid + a tRNA + H(+)</text>
        <dbReference type="Rhea" id="RHEA:54448"/>
        <dbReference type="Rhea" id="RHEA-COMP:10123"/>
        <dbReference type="Rhea" id="RHEA-COMP:13883"/>
        <dbReference type="ChEBI" id="CHEBI:15377"/>
        <dbReference type="ChEBI" id="CHEBI:15378"/>
        <dbReference type="ChEBI" id="CHEBI:59874"/>
        <dbReference type="ChEBI" id="CHEBI:78442"/>
        <dbReference type="ChEBI" id="CHEBI:138191"/>
        <dbReference type="EC" id="3.1.1.29"/>
    </reaction>
</comment>
<dbReference type="PROSITE" id="PS01195">
    <property type="entry name" value="PEPT_TRNA_HYDROL_1"/>
    <property type="match status" value="1"/>
</dbReference>
<sequence length="185" mass="20357">MKLIAGLGNPGAKYEATRHNAGFMVADLVADYLNVAINRTRWRSCYGKGRYQGQEVMVVKPQTFMNLSGEAVSEVYRYFKLSLQDLIVVYDDLDLPLGKIRIRPSGGAGGHKGLASIIQHLGSEDIVRVRVGVGRSERDDTVDYVLSVFDDEQWEVIKPALGNAAKAVTALISEPADIVMNEFNP</sequence>
<feature type="binding site" evidence="8">
    <location>
        <position position="64"/>
    </location>
    <ligand>
        <name>tRNA</name>
        <dbReference type="ChEBI" id="CHEBI:17843"/>
    </ligand>
</feature>
<evidence type="ECO:0000313" key="12">
    <source>
        <dbReference type="Proteomes" id="UP001329915"/>
    </source>
</evidence>
<name>A0AAU0UHR7_9FIRM</name>
<dbReference type="GO" id="GO:0000049">
    <property type="term" value="F:tRNA binding"/>
    <property type="evidence" value="ECO:0007669"/>
    <property type="project" value="UniProtKB-UniRule"/>
</dbReference>
<comment type="function">
    <text evidence="8">Hydrolyzes ribosome-free peptidyl-tRNAs (with 1 or more amino acids incorporated), which drop off the ribosome during protein synthesis, or as a result of ribosome stalling.</text>
</comment>
<evidence type="ECO:0000256" key="3">
    <source>
        <dbReference type="ARBA" id="ARBA00022801"/>
    </source>
</evidence>
<comment type="subcellular location">
    <subcellularLocation>
        <location evidence="8">Cytoplasm</location>
    </subcellularLocation>
</comment>
<evidence type="ECO:0000256" key="8">
    <source>
        <dbReference type="HAMAP-Rule" id="MF_00083"/>
    </source>
</evidence>
<dbReference type="PANTHER" id="PTHR17224:SF1">
    <property type="entry name" value="PEPTIDYL-TRNA HYDROLASE"/>
    <property type="match status" value="1"/>
</dbReference>
<dbReference type="Gene3D" id="3.40.50.1470">
    <property type="entry name" value="Peptidyl-tRNA hydrolase"/>
    <property type="match status" value="1"/>
</dbReference>
<feature type="binding site" evidence="8">
    <location>
        <position position="14"/>
    </location>
    <ligand>
        <name>tRNA</name>
        <dbReference type="ChEBI" id="CHEBI:17843"/>
    </ligand>
</feature>
<keyword evidence="3 8" id="KW-0378">Hydrolase</keyword>
<keyword evidence="2 8" id="KW-0820">tRNA-binding</keyword>
<comment type="caution">
    <text evidence="8">Lacks conserved residue(s) required for the propagation of feature annotation.</text>
</comment>
<feature type="binding site" evidence="8">
    <location>
        <position position="66"/>
    </location>
    <ligand>
        <name>tRNA</name>
        <dbReference type="ChEBI" id="CHEBI:17843"/>
    </ligand>
</feature>
<dbReference type="FunFam" id="3.40.50.1470:FF:000001">
    <property type="entry name" value="Peptidyl-tRNA hydrolase"/>
    <property type="match status" value="1"/>
</dbReference>
<dbReference type="GO" id="GO:0072344">
    <property type="term" value="P:rescue of stalled ribosome"/>
    <property type="evidence" value="ECO:0007669"/>
    <property type="project" value="UniProtKB-UniRule"/>
</dbReference>
<keyword evidence="12" id="KW-1185">Reference proteome</keyword>
<dbReference type="SUPFAM" id="SSF53178">
    <property type="entry name" value="Peptidyl-tRNA hydrolase-like"/>
    <property type="match status" value="1"/>
</dbReference>
<dbReference type="AlphaFoldDB" id="A0AAU0UHR7"/>
<evidence type="ECO:0000256" key="4">
    <source>
        <dbReference type="ARBA" id="ARBA00022884"/>
    </source>
</evidence>
<dbReference type="RefSeq" id="WP_366923349.1">
    <property type="nucleotide sequence ID" value="NZ_CP121694.1"/>
</dbReference>
<feature type="site" description="Stabilizes the basic form of H active site to accept a proton" evidence="8">
    <location>
        <position position="91"/>
    </location>
</feature>
<comment type="subunit">
    <text evidence="8">Monomer.</text>
</comment>
<evidence type="ECO:0000256" key="7">
    <source>
        <dbReference type="ARBA" id="ARBA00050038"/>
    </source>
</evidence>
<dbReference type="Proteomes" id="UP001329915">
    <property type="component" value="Chromosome"/>
</dbReference>
<dbReference type="Pfam" id="PF01195">
    <property type="entry name" value="Pept_tRNA_hydro"/>
    <property type="match status" value="1"/>
</dbReference>
<dbReference type="GO" id="GO:0004045">
    <property type="term" value="F:peptidyl-tRNA hydrolase activity"/>
    <property type="evidence" value="ECO:0007669"/>
    <property type="project" value="UniProtKB-UniRule"/>
</dbReference>
<feature type="active site" description="Proton acceptor" evidence="8">
    <location>
        <position position="19"/>
    </location>
</feature>
<evidence type="ECO:0000256" key="1">
    <source>
        <dbReference type="ARBA" id="ARBA00013260"/>
    </source>
</evidence>